<evidence type="ECO:0000256" key="3">
    <source>
        <dbReference type="ARBA" id="ARBA00023004"/>
    </source>
</evidence>
<dbReference type="GO" id="GO:0031418">
    <property type="term" value="F:L-ascorbic acid binding"/>
    <property type="evidence" value="ECO:0007669"/>
    <property type="project" value="UniProtKB-KW"/>
</dbReference>
<evidence type="ECO:0000313" key="5">
    <source>
        <dbReference type="EMBL" id="KAF2323137.1"/>
    </source>
</evidence>
<dbReference type="InterPro" id="IPR050295">
    <property type="entry name" value="Plant_2OG-oxidoreductases"/>
</dbReference>
<dbReference type="SUPFAM" id="SSF51197">
    <property type="entry name" value="Clavaminate synthase-like"/>
    <property type="match status" value="2"/>
</dbReference>
<proteinExistence type="predicted"/>
<dbReference type="GO" id="GO:0046872">
    <property type="term" value="F:metal ion binding"/>
    <property type="evidence" value="ECO:0007669"/>
    <property type="project" value="UniProtKB-KW"/>
</dbReference>
<dbReference type="Gene3D" id="2.60.120.330">
    <property type="entry name" value="B-lactam Antibiotic, Isopenicillin N Synthase, Chain"/>
    <property type="match status" value="1"/>
</dbReference>
<gene>
    <name evidence="5" type="ORF">GH714_033600</name>
</gene>
<protein>
    <recommendedName>
        <fullName evidence="4">Isopenicillin N synthase-like Fe(2+) 2OG dioxygenase domain-containing protein</fullName>
    </recommendedName>
</protein>
<name>A0A6A6NCB8_HEVBR</name>
<dbReference type="Pfam" id="PF03171">
    <property type="entry name" value="2OG-FeII_Oxy"/>
    <property type="match status" value="1"/>
</dbReference>
<keyword evidence="3" id="KW-0408">Iron</keyword>
<evidence type="ECO:0000313" key="6">
    <source>
        <dbReference type="Proteomes" id="UP000467840"/>
    </source>
</evidence>
<dbReference type="AlphaFoldDB" id="A0A6A6NCB8"/>
<keyword evidence="1" id="KW-0479">Metal-binding</keyword>
<keyword evidence="2" id="KW-0847">Vitamin C</keyword>
<evidence type="ECO:0000256" key="1">
    <source>
        <dbReference type="ARBA" id="ARBA00022723"/>
    </source>
</evidence>
<organism evidence="5 6">
    <name type="scientific">Hevea brasiliensis</name>
    <name type="common">Para rubber tree</name>
    <name type="synonym">Siphonia brasiliensis</name>
    <dbReference type="NCBI Taxonomy" id="3981"/>
    <lineage>
        <taxon>Eukaryota</taxon>
        <taxon>Viridiplantae</taxon>
        <taxon>Streptophyta</taxon>
        <taxon>Embryophyta</taxon>
        <taxon>Tracheophyta</taxon>
        <taxon>Spermatophyta</taxon>
        <taxon>Magnoliopsida</taxon>
        <taxon>eudicotyledons</taxon>
        <taxon>Gunneridae</taxon>
        <taxon>Pentapetalae</taxon>
        <taxon>rosids</taxon>
        <taxon>fabids</taxon>
        <taxon>Malpighiales</taxon>
        <taxon>Euphorbiaceae</taxon>
        <taxon>Crotonoideae</taxon>
        <taxon>Micrandreae</taxon>
        <taxon>Hevea</taxon>
    </lineage>
</organism>
<reference evidence="5 6" key="1">
    <citation type="journal article" date="2020" name="Mol. Plant">
        <title>The Chromosome-Based Rubber Tree Genome Provides New Insights into Spurge Genome Evolution and Rubber Biosynthesis.</title>
        <authorList>
            <person name="Liu J."/>
            <person name="Shi C."/>
            <person name="Shi C.C."/>
            <person name="Li W."/>
            <person name="Zhang Q.J."/>
            <person name="Zhang Y."/>
            <person name="Li K."/>
            <person name="Lu H.F."/>
            <person name="Shi C."/>
            <person name="Zhu S.T."/>
            <person name="Xiao Z.Y."/>
            <person name="Nan H."/>
            <person name="Yue Y."/>
            <person name="Zhu X.G."/>
            <person name="Wu Y."/>
            <person name="Hong X.N."/>
            <person name="Fan G.Y."/>
            <person name="Tong Y."/>
            <person name="Zhang D."/>
            <person name="Mao C.L."/>
            <person name="Liu Y.L."/>
            <person name="Hao S.J."/>
            <person name="Liu W.Q."/>
            <person name="Lv M.Q."/>
            <person name="Zhang H.B."/>
            <person name="Liu Y."/>
            <person name="Hu-Tang G.R."/>
            <person name="Wang J.P."/>
            <person name="Wang J.H."/>
            <person name="Sun Y.H."/>
            <person name="Ni S.B."/>
            <person name="Chen W.B."/>
            <person name="Zhang X.C."/>
            <person name="Jiao Y.N."/>
            <person name="Eichler E.E."/>
            <person name="Li G.H."/>
            <person name="Liu X."/>
            <person name="Gao L.Z."/>
        </authorList>
    </citation>
    <scope>NUCLEOTIDE SEQUENCE [LARGE SCALE GENOMIC DNA]</scope>
    <source>
        <strain evidence="6">cv. GT1</strain>
        <tissue evidence="5">Leaf</tissue>
    </source>
</reference>
<dbReference type="PANTHER" id="PTHR47991">
    <property type="entry name" value="OXOGLUTARATE/IRON-DEPENDENT DIOXYGENASE"/>
    <property type="match status" value="1"/>
</dbReference>
<dbReference type="InterPro" id="IPR044861">
    <property type="entry name" value="IPNS-like_FE2OG_OXY"/>
</dbReference>
<keyword evidence="6" id="KW-1185">Reference proteome</keyword>
<accession>A0A6A6NCB8</accession>
<dbReference type="Proteomes" id="UP000467840">
    <property type="component" value="Chromosome 11"/>
</dbReference>
<evidence type="ECO:0000256" key="2">
    <source>
        <dbReference type="ARBA" id="ARBA00022896"/>
    </source>
</evidence>
<dbReference type="EMBL" id="JAAGAX010000002">
    <property type="protein sequence ID" value="KAF2323137.1"/>
    <property type="molecule type" value="Genomic_DNA"/>
</dbReference>
<sequence length="208" mass="24044">MEEKIKYAKGVEEFEGHGADPVPAEGQSLDWSDRLFRDRSLRRIHNKDENVKRKCFESHGKVIEFGGNITRDQDDVEGLQVLKDKNWITVPTISDALLILMGDQMEVGLQCYVIQMEHLVPGMENFHSEMYCLSEVRCFPVHRVLTNAERERISVAVFYTPEPKKEIGPEEGSINGERPRIFNKVNDYAKVHWEYCKQGKRALHVARV</sequence>
<comment type="caution">
    <text evidence="5">The sequence shown here is derived from an EMBL/GenBank/DDBJ whole genome shotgun (WGS) entry which is preliminary data.</text>
</comment>
<dbReference type="InterPro" id="IPR027443">
    <property type="entry name" value="IPNS-like_sf"/>
</dbReference>
<feature type="domain" description="Isopenicillin N synthase-like Fe(2+) 2OG dioxygenase" evidence="4">
    <location>
        <begin position="73"/>
        <end position="161"/>
    </location>
</feature>
<evidence type="ECO:0000259" key="4">
    <source>
        <dbReference type="Pfam" id="PF03171"/>
    </source>
</evidence>